<accession>U9SLV6</accession>
<organism evidence="1">
    <name type="scientific">Rhizophagus irregularis (strain DAOM 181602 / DAOM 197198 / MUCL 43194)</name>
    <name type="common">Arbuscular mycorrhizal fungus</name>
    <name type="synonym">Glomus intraradices</name>
    <dbReference type="NCBI Taxonomy" id="747089"/>
    <lineage>
        <taxon>Eukaryota</taxon>
        <taxon>Fungi</taxon>
        <taxon>Fungi incertae sedis</taxon>
        <taxon>Mucoromycota</taxon>
        <taxon>Glomeromycotina</taxon>
        <taxon>Glomeromycetes</taxon>
        <taxon>Glomerales</taxon>
        <taxon>Glomeraceae</taxon>
        <taxon>Rhizophagus</taxon>
    </lineage>
</organism>
<dbReference type="VEuPathDB" id="FungiDB:RhiirFUN_026586"/>
<dbReference type="AlphaFoldDB" id="U9SLV6"/>
<gene>
    <name evidence="1" type="ORF">GLOINDRAFT_1297</name>
</gene>
<dbReference type="HOGENOM" id="CLU_2850863_0_0_1"/>
<evidence type="ECO:0000313" key="1">
    <source>
        <dbReference type="EMBL" id="ERZ96938.1"/>
    </source>
</evidence>
<protein>
    <submittedName>
        <fullName evidence="1">Uncharacterized protein</fullName>
    </submittedName>
</protein>
<proteinExistence type="predicted"/>
<name>U9SLV6_RHIID</name>
<reference evidence="1" key="1">
    <citation type="submission" date="2013-07" db="EMBL/GenBank/DDBJ databases">
        <title>The genome of an arbuscular mycorrhizal fungus provides insights into the evolution of the oldest plant symbiosis.</title>
        <authorList>
            <consortium name="DOE Joint Genome Institute"/>
            <person name="Tisserant E."/>
            <person name="Malbreil M."/>
            <person name="Kuo A."/>
            <person name="Kohler A."/>
            <person name="Symeonidi A."/>
            <person name="Balestrini R."/>
            <person name="Charron P."/>
            <person name="Duensing N."/>
            <person name="Frei-dit-Frey N."/>
            <person name="Gianinazzi-Pearson V."/>
            <person name="Gilbert B."/>
            <person name="Handa Y."/>
            <person name="Hijri M."/>
            <person name="Kaul R."/>
            <person name="Kawaguchi M."/>
            <person name="Krajinski F."/>
            <person name="Lammers P."/>
            <person name="Lapierre D."/>
            <person name="Masclaux F.G."/>
            <person name="Murat C."/>
            <person name="Morin E."/>
            <person name="Ndikumana S."/>
            <person name="Pagni M."/>
            <person name="Petitpierre D."/>
            <person name="Requena N."/>
            <person name="Rosikiewicz P."/>
            <person name="Riley R."/>
            <person name="Saito K."/>
            <person name="San Clemente H."/>
            <person name="Shapiro H."/>
            <person name="van Tuinen D."/>
            <person name="Becard G."/>
            <person name="Bonfante P."/>
            <person name="Paszkowski U."/>
            <person name="Shachar-Hill Y."/>
            <person name="Young J.P."/>
            <person name="Sanders I.R."/>
            <person name="Henrissat B."/>
            <person name="Rensing S.A."/>
            <person name="Grigoriev I.V."/>
            <person name="Corradi N."/>
            <person name="Roux C."/>
            <person name="Martin F."/>
        </authorList>
    </citation>
    <scope>NUCLEOTIDE SEQUENCE</scope>
    <source>
        <strain evidence="1">DAOM 197198</strain>
    </source>
</reference>
<dbReference type="EMBL" id="KI300016">
    <property type="protein sequence ID" value="ERZ96938.1"/>
    <property type="molecule type" value="Genomic_DNA"/>
</dbReference>
<sequence length="65" mass="7828">MVQYRFIEVFVCDYYGYKSVVLELKCFSMLEIYNGNMGTWKEGLIDWESLKNLNDRLKTETENKM</sequence>